<keyword evidence="2" id="KW-1185">Reference proteome</keyword>
<gene>
    <name evidence="1" type="ORF">MEUPH1_LOCUS29397</name>
</gene>
<sequence>MAENLDDLEDLAVLALLLDEEEKTKNNTKQKRLWVHDVWKKRKTEGEFATLYKELVDHETKFFEYFRMPQYSFNVLLHKIENDIKKQDTFWREAIIPRERLAVCLRYVYNFTMYMVIYFCKFN</sequence>
<dbReference type="AlphaFoldDB" id="A0AAV0Y4W1"/>
<protein>
    <recommendedName>
        <fullName evidence="3">Protein ALP1-like</fullName>
    </recommendedName>
</protein>
<evidence type="ECO:0008006" key="3">
    <source>
        <dbReference type="Google" id="ProtNLM"/>
    </source>
</evidence>
<accession>A0AAV0Y4W1</accession>
<evidence type="ECO:0000313" key="2">
    <source>
        <dbReference type="Proteomes" id="UP001160148"/>
    </source>
</evidence>
<organism evidence="1 2">
    <name type="scientific">Macrosiphum euphorbiae</name>
    <name type="common">potato aphid</name>
    <dbReference type="NCBI Taxonomy" id="13131"/>
    <lineage>
        <taxon>Eukaryota</taxon>
        <taxon>Metazoa</taxon>
        <taxon>Ecdysozoa</taxon>
        <taxon>Arthropoda</taxon>
        <taxon>Hexapoda</taxon>
        <taxon>Insecta</taxon>
        <taxon>Pterygota</taxon>
        <taxon>Neoptera</taxon>
        <taxon>Paraneoptera</taxon>
        <taxon>Hemiptera</taxon>
        <taxon>Sternorrhyncha</taxon>
        <taxon>Aphidomorpha</taxon>
        <taxon>Aphidoidea</taxon>
        <taxon>Aphididae</taxon>
        <taxon>Macrosiphini</taxon>
        <taxon>Macrosiphum</taxon>
    </lineage>
</organism>
<dbReference type="EMBL" id="CARXXK010001400">
    <property type="protein sequence ID" value="CAI6375964.1"/>
    <property type="molecule type" value="Genomic_DNA"/>
</dbReference>
<reference evidence="1 2" key="1">
    <citation type="submission" date="2023-01" db="EMBL/GenBank/DDBJ databases">
        <authorList>
            <person name="Whitehead M."/>
        </authorList>
    </citation>
    <scope>NUCLEOTIDE SEQUENCE [LARGE SCALE GENOMIC DNA]</scope>
</reference>
<dbReference type="Proteomes" id="UP001160148">
    <property type="component" value="Unassembled WGS sequence"/>
</dbReference>
<evidence type="ECO:0000313" key="1">
    <source>
        <dbReference type="EMBL" id="CAI6375964.1"/>
    </source>
</evidence>
<comment type="caution">
    <text evidence="1">The sequence shown here is derived from an EMBL/GenBank/DDBJ whole genome shotgun (WGS) entry which is preliminary data.</text>
</comment>
<proteinExistence type="predicted"/>
<name>A0AAV0Y4W1_9HEMI</name>